<gene>
    <name evidence="2" type="ORF">N784_13155</name>
</gene>
<dbReference type="AlphaFoldDB" id="A0A0A5FXR3"/>
<comment type="caution">
    <text evidence="2">The sequence shown here is derived from an EMBL/GenBank/DDBJ whole genome shotgun (WGS) entry which is preliminary data.</text>
</comment>
<evidence type="ECO:0000313" key="3">
    <source>
        <dbReference type="Proteomes" id="UP000030401"/>
    </source>
</evidence>
<protein>
    <submittedName>
        <fullName evidence="2">ABC transporter permease</fullName>
    </submittedName>
</protein>
<evidence type="ECO:0000313" key="2">
    <source>
        <dbReference type="EMBL" id="KGX84579.1"/>
    </source>
</evidence>
<keyword evidence="3" id="KW-1185">Reference proteome</keyword>
<keyword evidence="1" id="KW-0812">Transmembrane</keyword>
<dbReference type="Proteomes" id="UP000030401">
    <property type="component" value="Unassembled WGS sequence"/>
</dbReference>
<dbReference type="STRING" id="1385512.N784_13155"/>
<sequence length="338" mass="39651">MNEKVKEVNMILNIIKKSWLPLFFTLIVFSVIAGGISMILSVEEKMTNTINKHTYRINLNQNDTEIYFTNADLLSWLNRQVNHFTFYKNIPASDSRLSYSNEGSSIYNVEKNSANINVWNKDDQITKNGENYFYFDQMEYEVVGYLDSFTNVIASIIPSLETNPTEPMNGQYYIDAGEKSELLIQDLLTAIQKINKDPEFSYEKVEKEWVTNLFNQRYALLIFLGFSTLLFVSGFTIILSWVEKYKREMFVRRLSGAGETRLLLRIYFNMLSIRFIGIMIASLIIFLVTNIFHLLPYDTVFRWESIIVGVVLFFMMDILYTFPMLFINQKKQLIKIMR</sequence>
<feature type="transmembrane region" description="Helical" evidence="1">
    <location>
        <begin position="262"/>
        <end position="286"/>
    </location>
</feature>
<feature type="transmembrane region" description="Helical" evidence="1">
    <location>
        <begin position="218"/>
        <end position="242"/>
    </location>
</feature>
<feature type="transmembrane region" description="Helical" evidence="1">
    <location>
        <begin position="306"/>
        <end position="328"/>
    </location>
</feature>
<organism evidence="2 3">
    <name type="scientific">Pontibacillus litoralis JSM 072002</name>
    <dbReference type="NCBI Taxonomy" id="1385512"/>
    <lineage>
        <taxon>Bacteria</taxon>
        <taxon>Bacillati</taxon>
        <taxon>Bacillota</taxon>
        <taxon>Bacilli</taxon>
        <taxon>Bacillales</taxon>
        <taxon>Bacillaceae</taxon>
        <taxon>Pontibacillus</taxon>
    </lineage>
</organism>
<keyword evidence="1" id="KW-0472">Membrane</keyword>
<feature type="transmembrane region" description="Helical" evidence="1">
    <location>
        <begin position="20"/>
        <end position="42"/>
    </location>
</feature>
<evidence type="ECO:0000256" key="1">
    <source>
        <dbReference type="SAM" id="Phobius"/>
    </source>
</evidence>
<reference evidence="2 3" key="1">
    <citation type="submission" date="2013-08" db="EMBL/GenBank/DDBJ databases">
        <authorList>
            <person name="Huang J."/>
            <person name="Wang G."/>
        </authorList>
    </citation>
    <scope>NUCLEOTIDE SEQUENCE [LARGE SCALE GENOMIC DNA]</scope>
    <source>
        <strain evidence="2 3">JSM 072002</strain>
    </source>
</reference>
<keyword evidence="1" id="KW-1133">Transmembrane helix</keyword>
<accession>A0A0A5FXR3</accession>
<dbReference type="EMBL" id="AVPG01000035">
    <property type="protein sequence ID" value="KGX84579.1"/>
    <property type="molecule type" value="Genomic_DNA"/>
</dbReference>
<dbReference type="eggNOG" id="ENOG5033VT2">
    <property type="taxonomic scope" value="Bacteria"/>
</dbReference>
<name>A0A0A5FXR3_9BACI</name>
<proteinExistence type="predicted"/>